<dbReference type="EMBL" id="JACLAW010000002">
    <property type="protein sequence ID" value="MBC2664329.1"/>
    <property type="molecule type" value="Genomic_DNA"/>
</dbReference>
<feature type="transmembrane region" description="Helical" evidence="7">
    <location>
        <begin position="89"/>
        <end position="115"/>
    </location>
</feature>
<dbReference type="AlphaFoldDB" id="A0A7X1FP66"/>
<dbReference type="GO" id="GO:0016020">
    <property type="term" value="C:membrane"/>
    <property type="evidence" value="ECO:0007669"/>
    <property type="project" value="UniProtKB-SubCell"/>
</dbReference>
<feature type="compositionally biased region" description="Basic and acidic residues" evidence="6">
    <location>
        <begin position="1"/>
        <end position="10"/>
    </location>
</feature>
<feature type="transmembrane region" description="Helical" evidence="7">
    <location>
        <begin position="33"/>
        <end position="53"/>
    </location>
</feature>
<feature type="transmembrane region" description="Helical" evidence="7">
    <location>
        <begin position="227"/>
        <end position="252"/>
    </location>
</feature>
<keyword evidence="5 7" id="KW-0472">Membrane</keyword>
<evidence type="ECO:0000256" key="7">
    <source>
        <dbReference type="SAM" id="Phobius"/>
    </source>
</evidence>
<evidence type="ECO:0000256" key="5">
    <source>
        <dbReference type="ARBA" id="ARBA00023136"/>
    </source>
</evidence>
<evidence type="ECO:0000256" key="6">
    <source>
        <dbReference type="SAM" id="MobiDB-lite"/>
    </source>
</evidence>
<evidence type="ECO:0000313" key="8">
    <source>
        <dbReference type="EMBL" id="MBC2664329.1"/>
    </source>
</evidence>
<reference evidence="8 9" key="1">
    <citation type="submission" date="2020-08" db="EMBL/GenBank/DDBJ databases">
        <title>The genome sequence of type strain Novosphingobium flavum NBRC 111647.</title>
        <authorList>
            <person name="Liu Y."/>
        </authorList>
    </citation>
    <scope>NUCLEOTIDE SEQUENCE [LARGE SCALE GENOMIC DNA]</scope>
    <source>
        <strain evidence="8 9">NBRC 111647</strain>
    </source>
</reference>
<evidence type="ECO:0000256" key="1">
    <source>
        <dbReference type="ARBA" id="ARBA00004141"/>
    </source>
</evidence>
<comment type="subcellular location">
    <subcellularLocation>
        <location evidence="1">Membrane</location>
        <topology evidence="1">Multi-pass membrane protein</topology>
    </subcellularLocation>
</comment>
<evidence type="ECO:0000256" key="4">
    <source>
        <dbReference type="ARBA" id="ARBA00022989"/>
    </source>
</evidence>
<dbReference type="Proteomes" id="UP000566813">
    <property type="component" value="Unassembled WGS sequence"/>
</dbReference>
<comment type="similarity">
    <text evidence="2">Belongs to the autoinducer-2 exporter (AI-2E) (TC 2.A.86) family.</text>
</comment>
<feature type="transmembrane region" description="Helical" evidence="7">
    <location>
        <begin position="59"/>
        <end position="77"/>
    </location>
</feature>
<dbReference type="GO" id="GO:0055085">
    <property type="term" value="P:transmembrane transport"/>
    <property type="evidence" value="ECO:0007669"/>
    <property type="project" value="TreeGrafter"/>
</dbReference>
<keyword evidence="4 7" id="KW-1133">Transmembrane helix</keyword>
<protein>
    <submittedName>
        <fullName evidence="8">AI-2E family transporter</fullName>
    </submittedName>
</protein>
<dbReference type="PANTHER" id="PTHR21716">
    <property type="entry name" value="TRANSMEMBRANE PROTEIN"/>
    <property type="match status" value="1"/>
</dbReference>
<comment type="caution">
    <text evidence="8">The sequence shown here is derived from an EMBL/GenBank/DDBJ whole genome shotgun (WGS) entry which is preliminary data.</text>
</comment>
<name>A0A7X1FP66_9SPHN</name>
<evidence type="ECO:0000256" key="2">
    <source>
        <dbReference type="ARBA" id="ARBA00009773"/>
    </source>
</evidence>
<dbReference type="RefSeq" id="WP_185662592.1">
    <property type="nucleotide sequence ID" value="NZ_JACLAW010000002.1"/>
</dbReference>
<dbReference type="Pfam" id="PF01594">
    <property type="entry name" value="AI-2E_transport"/>
    <property type="match status" value="1"/>
</dbReference>
<keyword evidence="3 7" id="KW-0812">Transmembrane</keyword>
<keyword evidence="9" id="KW-1185">Reference proteome</keyword>
<dbReference type="InterPro" id="IPR002549">
    <property type="entry name" value="AI-2E-like"/>
</dbReference>
<proteinExistence type="inferred from homology"/>
<evidence type="ECO:0000256" key="3">
    <source>
        <dbReference type="ARBA" id="ARBA00022692"/>
    </source>
</evidence>
<organism evidence="8 9">
    <name type="scientific">Novosphingobium flavum</name>
    <dbReference type="NCBI Taxonomy" id="1778672"/>
    <lineage>
        <taxon>Bacteria</taxon>
        <taxon>Pseudomonadati</taxon>
        <taxon>Pseudomonadota</taxon>
        <taxon>Alphaproteobacteria</taxon>
        <taxon>Sphingomonadales</taxon>
        <taxon>Sphingomonadaceae</taxon>
        <taxon>Novosphingobium</taxon>
    </lineage>
</organism>
<feature type="transmembrane region" description="Helical" evidence="7">
    <location>
        <begin position="258"/>
        <end position="285"/>
    </location>
</feature>
<gene>
    <name evidence="8" type="ORF">H7F51_02225</name>
</gene>
<feature type="transmembrane region" description="Helical" evidence="7">
    <location>
        <begin position="329"/>
        <end position="356"/>
    </location>
</feature>
<feature type="region of interest" description="Disordered" evidence="6">
    <location>
        <begin position="1"/>
        <end position="22"/>
    </location>
</feature>
<accession>A0A7X1FP66</accession>
<dbReference type="PANTHER" id="PTHR21716:SF16">
    <property type="entry name" value="BLL1467 PROTEIN"/>
    <property type="match status" value="1"/>
</dbReference>
<sequence length="397" mass="41970">MTAEGPDRADQPSFAGPPASDDPAPFAAQQLRLVSALVMLLGLGLFLALPFVLSSAAVVFLPLFTAAILSIVLSPLADQLMKFGLPNLLSSALALLLFIALVVMAISLILIPALALADDIPAMVGRAAQQLTRLRSNLDWINQLSTALARLSGRAPIREVVVASPSVVEQVAVATPSVVLETLLTLLMSFFMIESRLRLRQHLLFDRTSFGSSLKAARLVREIQDRVGSYILTVALINAVVGAITAFGAWALGWNAPIMWGGIAALLNFVPYVGPLTMIGALTLVGIATYDTVAMGMVAPLAYLAIHATEANVITPAVLGRRFTVNPVLILFSFSLFTWVWGVIGALLSVPILITITAALDHLGKPNIVGFVFGEPLFPHLPEVAVAEESAAAAELG</sequence>
<evidence type="ECO:0000313" key="9">
    <source>
        <dbReference type="Proteomes" id="UP000566813"/>
    </source>
</evidence>
<feature type="compositionally biased region" description="Low complexity" evidence="6">
    <location>
        <begin position="12"/>
        <end position="22"/>
    </location>
</feature>